<dbReference type="GO" id="GO:0005829">
    <property type="term" value="C:cytosol"/>
    <property type="evidence" value="ECO:0007669"/>
    <property type="project" value="TreeGrafter"/>
</dbReference>
<name>A0A8D2L3P0_VARKO</name>
<dbReference type="OMA" id="KHESAAM"/>
<dbReference type="AlphaFoldDB" id="A0A8D2L3P0"/>
<dbReference type="PANTHER" id="PTHR45984">
    <property type="entry name" value="RNA (RNA) POLYMERASE II ASSOCIATED PROTEIN HOMOLOG"/>
    <property type="match status" value="1"/>
</dbReference>
<evidence type="ECO:0000256" key="3">
    <source>
        <dbReference type="ARBA" id="ARBA00022737"/>
    </source>
</evidence>
<dbReference type="InterPro" id="IPR019734">
    <property type="entry name" value="TPR_rpt"/>
</dbReference>
<dbReference type="SMART" id="SM00028">
    <property type="entry name" value="TPR"/>
    <property type="match status" value="3"/>
</dbReference>
<evidence type="ECO:0000313" key="8">
    <source>
        <dbReference type="Proteomes" id="UP000694545"/>
    </source>
</evidence>
<proteinExistence type="predicted"/>
<evidence type="ECO:0000256" key="5">
    <source>
        <dbReference type="PROSITE-ProRule" id="PRU00339"/>
    </source>
</evidence>
<accession>A0A8D2L3P0</accession>
<feature type="repeat" description="TPR" evidence="5">
    <location>
        <begin position="236"/>
        <end position="269"/>
    </location>
</feature>
<dbReference type="Pfam" id="PF13181">
    <property type="entry name" value="TPR_8"/>
    <property type="match status" value="1"/>
</dbReference>
<dbReference type="PROSITE" id="PS50005">
    <property type="entry name" value="TPR"/>
    <property type="match status" value="1"/>
</dbReference>
<comment type="subcellular location">
    <subcellularLocation>
        <location evidence="1">Cytoplasm</location>
    </subcellularLocation>
</comment>
<dbReference type="Proteomes" id="UP000694545">
    <property type="component" value="Unplaced"/>
</dbReference>
<keyword evidence="2" id="KW-0963">Cytoplasm</keyword>
<evidence type="ECO:0000256" key="2">
    <source>
        <dbReference type="ARBA" id="ARBA00022490"/>
    </source>
</evidence>
<organism evidence="7 8">
    <name type="scientific">Varanus komodoensis</name>
    <name type="common">Komodo dragon</name>
    <dbReference type="NCBI Taxonomy" id="61221"/>
    <lineage>
        <taxon>Eukaryota</taxon>
        <taxon>Metazoa</taxon>
        <taxon>Chordata</taxon>
        <taxon>Craniata</taxon>
        <taxon>Vertebrata</taxon>
        <taxon>Euteleostomi</taxon>
        <taxon>Lepidosauria</taxon>
        <taxon>Squamata</taxon>
        <taxon>Bifurcata</taxon>
        <taxon>Unidentata</taxon>
        <taxon>Episquamata</taxon>
        <taxon>Toxicofera</taxon>
        <taxon>Anguimorpha</taxon>
        <taxon>Paleoanguimorpha</taxon>
        <taxon>Varanoidea</taxon>
        <taxon>Varanidae</taxon>
        <taxon>Varanus</taxon>
    </lineage>
</organism>
<protein>
    <recommendedName>
        <fullName evidence="9">Sperm-associated antigen 1</fullName>
    </recommendedName>
</protein>
<evidence type="ECO:0000256" key="6">
    <source>
        <dbReference type="SAM" id="MobiDB-lite"/>
    </source>
</evidence>
<dbReference type="Pfam" id="PF13432">
    <property type="entry name" value="TPR_16"/>
    <property type="match status" value="1"/>
</dbReference>
<dbReference type="SUPFAM" id="SSF48452">
    <property type="entry name" value="TPR-like"/>
    <property type="match status" value="1"/>
</dbReference>
<keyword evidence="4 5" id="KW-0802">TPR repeat</keyword>
<dbReference type="InterPro" id="IPR051982">
    <property type="entry name" value="CiliaryAsmbly_MitoImport"/>
</dbReference>
<evidence type="ECO:0000313" key="7">
    <source>
        <dbReference type="Ensembl" id="ENSVKKP00000016200.1"/>
    </source>
</evidence>
<evidence type="ECO:0008006" key="9">
    <source>
        <dbReference type="Google" id="ProtNLM"/>
    </source>
</evidence>
<dbReference type="InterPro" id="IPR011990">
    <property type="entry name" value="TPR-like_helical_dom_sf"/>
</dbReference>
<dbReference type="PANTHER" id="PTHR45984:SF3">
    <property type="entry name" value="SPERM-ASSOCIATED ANTIGEN 1"/>
    <property type="match status" value="1"/>
</dbReference>
<feature type="compositionally biased region" description="Acidic residues" evidence="6">
    <location>
        <begin position="305"/>
        <end position="323"/>
    </location>
</feature>
<evidence type="ECO:0000256" key="4">
    <source>
        <dbReference type="ARBA" id="ARBA00022803"/>
    </source>
</evidence>
<feature type="region of interest" description="Disordered" evidence="6">
    <location>
        <begin position="279"/>
        <end position="328"/>
    </location>
</feature>
<dbReference type="Ensembl" id="ENSVKKT00000016584.1">
    <property type="protein sequence ID" value="ENSVKKP00000016200.1"/>
    <property type="gene ID" value="ENSVKKG00000011029.1"/>
</dbReference>
<reference evidence="7" key="2">
    <citation type="submission" date="2025-09" db="UniProtKB">
        <authorList>
            <consortium name="Ensembl"/>
        </authorList>
    </citation>
    <scope>IDENTIFICATION</scope>
</reference>
<dbReference type="GO" id="GO:0006626">
    <property type="term" value="P:protein targeting to mitochondrion"/>
    <property type="evidence" value="ECO:0007669"/>
    <property type="project" value="TreeGrafter"/>
</dbReference>
<keyword evidence="8" id="KW-1185">Reference proteome</keyword>
<dbReference type="GO" id="GO:0031072">
    <property type="term" value="F:heat shock protein binding"/>
    <property type="evidence" value="ECO:0007669"/>
    <property type="project" value="TreeGrafter"/>
</dbReference>
<evidence type="ECO:0000256" key="1">
    <source>
        <dbReference type="ARBA" id="ARBA00004496"/>
    </source>
</evidence>
<dbReference type="Gene3D" id="1.25.40.10">
    <property type="entry name" value="Tetratricopeptide repeat domain"/>
    <property type="match status" value="1"/>
</dbReference>
<sequence>MSTEQESFLWSQGTTKTYHIPIEHLDYKFIETCTDVKYLEKILKILRSGEEGFYPDLVLFCEKRIETLAPNSRALRREKTTATVSDFTAEEWEKINNEVKVLYSFILICVCMFYICNDFEFSFDVEKECSKIDGNEENKPKTSCHTNTNLPKMEIDTTGMTTKEKNFIANREREKGNEAFVTGDYKEAIAYYVRSISAFPTVASYNNKAQAEIRLQNWHAALQDCETVLNLDPGNIKALMRRATVYNNLQNFKAAAEDWKEVLRIEPDNARAKKNLSDIEKSLKGSEPTSQTQTRGKKIFIQDIEVSDGDEGQGGDEGEDESGGGDKSNIKHLIFFSLEKYGADSKIV</sequence>
<keyword evidence="3" id="KW-0677">Repeat</keyword>
<dbReference type="GO" id="GO:0005739">
    <property type="term" value="C:mitochondrion"/>
    <property type="evidence" value="ECO:0007669"/>
    <property type="project" value="TreeGrafter"/>
</dbReference>
<reference evidence="7" key="1">
    <citation type="submission" date="2025-08" db="UniProtKB">
        <authorList>
            <consortium name="Ensembl"/>
        </authorList>
    </citation>
    <scope>IDENTIFICATION</scope>
</reference>